<keyword evidence="2" id="KW-1185">Reference proteome</keyword>
<gene>
    <name evidence="1" type="ORF">Vadar_008693</name>
</gene>
<organism evidence="1 2">
    <name type="scientific">Vaccinium darrowii</name>
    <dbReference type="NCBI Taxonomy" id="229202"/>
    <lineage>
        <taxon>Eukaryota</taxon>
        <taxon>Viridiplantae</taxon>
        <taxon>Streptophyta</taxon>
        <taxon>Embryophyta</taxon>
        <taxon>Tracheophyta</taxon>
        <taxon>Spermatophyta</taxon>
        <taxon>Magnoliopsida</taxon>
        <taxon>eudicotyledons</taxon>
        <taxon>Gunneridae</taxon>
        <taxon>Pentapetalae</taxon>
        <taxon>asterids</taxon>
        <taxon>Ericales</taxon>
        <taxon>Ericaceae</taxon>
        <taxon>Vaccinioideae</taxon>
        <taxon>Vaccinieae</taxon>
        <taxon>Vaccinium</taxon>
    </lineage>
</organism>
<sequence length="416" mass="46685">MKHVHQVPPQAMDADGNQLETTALFVADLELNVTDSQLYHEFSRLGQVLSVRLCRDKEGKSLGYGYVNYVNPQDAANALKMLNSTPINEKRIFIMHSNCDPSVPRSGPGNIFIKNLDKAIDHNDLYYTFSSYGKILSCKLVRDPSGQSKGYGFVQYDSDEAAQEAIEKVDGTLLNDKQVFVEPYLTKKEREEAKLTTVFLEIRSESDELKSFGWTKYDSDEAARKVAEKLNGMPLNGEQVLRAFLEKQKFTNVFVKNLSESTTKEHLKDIFGKYGRITSAVVMSNADGTSRCFGFVNFKSADDAAQSVKSLNGRTFDNKEWYVGKAQKKSERERELKVRFEQSGKEAADKSQRLNLYIENLDDSIGDDSLKEMFSPFGTITSYKVMRDPHGISKGSGFVAFSTPEEASKALSEMNG</sequence>
<dbReference type="EMBL" id="CM037152">
    <property type="protein sequence ID" value="KAH7833679.1"/>
    <property type="molecule type" value="Genomic_DNA"/>
</dbReference>
<name>A0ACB7WYY3_9ERIC</name>
<evidence type="ECO:0000313" key="2">
    <source>
        <dbReference type="Proteomes" id="UP000828048"/>
    </source>
</evidence>
<dbReference type="Proteomes" id="UP000828048">
    <property type="component" value="Chromosome 2"/>
</dbReference>
<protein>
    <submittedName>
        <fullName evidence="1">Uncharacterized protein</fullName>
    </submittedName>
</protein>
<proteinExistence type="predicted"/>
<accession>A0ACB7WYY3</accession>
<evidence type="ECO:0000313" key="1">
    <source>
        <dbReference type="EMBL" id="KAH7833679.1"/>
    </source>
</evidence>
<comment type="caution">
    <text evidence="1">The sequence shown here is derived from an EMBL/GenBank/DDBJ whole genome shotgun (WGS) entry which is preliminary data.</text>
</comment>
<reference evidence="1 2" key="1">
    <citation type="journal article" date="2021" name="Hortic Res">
        <title>High-quality reference genome and annotation aids understanding of berry development for evergreen blueberry (Vaccinium darrowii).</title>
        <authorList>
            <person name="Yu J."/>
            <person name="Hulse-Kemp A.M."/>
            <person name="Babiker E."/>
            <person name="Staton M."/>
        </authorList>
    </citation>
    <scope>NUCLEOTIDE SEQUENCE [LARGE SCALE GENOMIC DNA]</scope>
    <source>
        <strain evidence="2">cv. NJ 8807/NJ 8810</strain>
        <tissue evidence="1">Young leaf</tissue>
    </source>
</reference>